<keyword evidence="5 9" id="KW-0560">Oxidoreductase</keyword>
<comment type="cofactor">
    <cofactor evidence="1 8">
        <name>heme</name>
        <dbReference type="ChEBI" id="CHEBI:30413"/>
    </cofactor>
</comment>
<dbReference type="Proteomes" id="UP000186955">
    <property type="component" value="Unassembled WGS sequence"/>
</dbReference>
<dbReference type="PANTHER" id="PTHR24305">
    <property type="entry name" value="CYTOCHROME P450"/>
    <property type="match status" value="1"/>
</dbReference>
<dbReference type="PRINTS" id="PR00463">
    <property type="entry name" value="EP450I"/>
</dbReference>
<evidence type="ECO:0000256" key="2">
    <source>
        <dbReference type="ARBA" id="ARBA00010617"/>
    </source>
</evidence>
<dbReference type="GO" id="GO:0020037">
    <property type="term" value="F:heme binding"/>
    <property type="evidence" value="ECO:0007669"/>
    <property type="project" value="InterPro"/>
</dbReference>
<reference evidence="11 12" key="1">
    <citation type="submission" date="2016-10" db="EMBL/GenBank/DDBJ databases">
        <title>Genome sequence of the ascomycete fungus Penicillium subrubescens.</title>
        <authorList>
            <person name="De Vries R.P."/>
            <person name="Peng M."/>
            <person name="Dilokpimol A."/>
            <person name="Hilden K."/>
            <person name="Makela M.R."/>
            <person name="Grigoriev I."/>
            <person name="Riley R."/>
            <person name="Granchi Z."/>
        </authorList>
    </citation>
    <scope>NUCLEOTIDE SEQUENCE [LARGE SCALE GENOMIC DNA]</scope>
    <source>
        <strain evidence="11 12">CBS 132785</strain>
    </source>
</reference>
<dbReference type="SUPFAM" id="SSF48264">
    <property type="entry name" value="Cytochrome P450"/>
    <property type="match status" value="1"/>
</dbReference>
<evidence type="ECO:0000256" key="10">
    <source>
        <dbReference type="SAM" id="Phobius"/>
    </source>
</evidence>
<keyword evidence="12" id="KW-1185">Reference proteome</keyword>
<organism evidence="11 12">
    <name type="scientific">Penicillium subrubescens</name>
    <dbReference type="NCBI Taxonomy" id="1316194"/>
    <lineage>
        <taxon>Eukaryota</taxon>
        <taxon>Fungi</taxon>
        <taxon>Dikarya</taxon>
        <taxon>Ascomycota</taxon>
        <taxon>Pezizomycotina</taxon>
        <taxon>Eurotiomycetes</taxon>
        <taxon>Eurotiomycetidae</taxon>
        <taxon>Eurotiales</taxon>
        <taxon>Aspergillaceae</taxon>
        <taxon>Penicillium</taxon>
    </lineage>
</organism>
<keyword evidence="7 9" id="KW-0503">Monooxygenase</keyword>
<protein>
    <submittedName>
        <fullName evidence="11">Isotrichodermin C-15 hydroxylase</fullName>
    </submittedName>
</protein>
<evidence type="ECO:0000256" key="8">
    <source>
        <dbReference type="PIRSR" id="PIRSR602401-1"/>
    </source>
</evidence>
<keyword evidence="10" id="KW-0472">Membrane</keyword>
<dbReference type="InterPro" id="IPR002401">
    <property type="entry name" value="Cyt_P450_E_grp-I"/>
</dbReference>
<accession>A0A1Q5TMH2</accession>
<dbReference type="FunFam" id="1.10.630.10:FF:000047">
    <property type="entry name" value="Cytochrome P450 monooxygenase"/>
    <property type="match status" value="1"/>
</dbReference>
<keyword evidence="4 8" id="KW-0479">Metal-binding</keyword>
<feature type="transmembrane region" description="Helical" evidence="10">
    <location>
        <begin position="12"/>
        <end position="34"/>
    </location>
</feature>
<evidence type="ECO:0000256" key="1">
    <source>
        <dbReference type="ARBA" id="ARBA00001971"/>
    </source>
</evidence>
<evidence type="ECO:0000256" key="5">
    <source>
        <dbReference type="ARBA" id="ARBA00023002"/>
    </source>
</evidence>
<gene>
    <name evidence="11" type="ORF">PENSUB_7409</name>
</gene>
<dbReference type="Pfam" id="PF00067">
    <property type="entry name" value="p450"/>
    <property type="match status" value="1"/>
</dbReference>
<dbReference type="InterPro" id="IPR050121">
    <property type="entry name" value="Cytochrome_P450_monoxygenase"/>
</dbReference>
<dbReference type="Gene3D" id="1.10.630.10">
    <property type="entry name" value="Cytochrome P450"/>
    <property type="match status" value="1"/>
</dbReference>
<evidence type="ECO:0000256" key="3">
    <source>
        <dbReference type="ARBA" id="ARBA00022617"/>
    </source>
</evidence>
<dbReference type="STRING" id="1316194.A0A1Q5TMH2"/>
<evidence type="ECO:0000256" key="7">
    <source>
        <dbReference type="ARBA" id="ARBA00023033"/>
    </source>
</evidence>
<sequence>MAVIHSSLSAEGVFPSLALALFIVGLALTILYPISILTYNVYFHPLAKYPGPKLMAATRVPYMRMIISGRFAQRTKTLHEKYGNIVRIAPNELSFTDADAWKIIYGTRTGHGQKQKDLRFYPPTPGGAPSIIYSDDADHSRFRRLLSHAFSDSSLRGQEPIIKSYVDLLMQRLNENIATGKNVLDMVSWYNFTTFDIIGDLAFGEPFDCLKNSTYHQWVHILFSHMKMSAYANVARRLPGSGRLLKLITPKRVTTQRDWHFEMTKEKVQARLGKSNERPDFFGNILKHNHTEKGFSFPEMVSNGSTLIIAGSETTATLLSGVTYLLLRNPRVLAKLQDEIRSAFEKEVEINLDSCNKLEYCLATLTEALRMYPPVSPGLPRIVDAQGDLIAGNWIPGGTIVSVCHLAASSSPSNFTDAEQFVPERHLNDLRYKNDNRHAMQPFSFGPRNCIGRNLAYVEMRIILARMIFNFDMELAEPEKDWLDQDAFVLWDKPALNVKLTPRTKQG</sequence>
<dbReference type="InterPro" id="IPR001128">
    <property type="entry name" value="Cyt_P450"/>
</dbReference>
<dbReference type="GO" id="GO:0043386">
    <property type="term" value="P:mycotoxin biosynthetic process"/>
    <property type="evidence" value="ECO:0007669"/>
    <property type="project" value="UniProtKB-ARBA"/>
</dbReference>
<name>A0A1Q5TMH2_9EURO</name>
<evidence type="ECO:0000256" key="4">
    <source>
        <dbReference type="ARBA" id="ARBA00022723"/>
    </source>
</evidence>
<keyword evidence="3 8" id="KW-0349">Heme</keyword>
<dbReference type="CDD" id="cd11058">
    <property type="entry name" value="CYP60B-like"/>
    <property type="match status" value="1"/>
</dbReference>
<comment type="similarity">
    <text evidence="2 9">Belongs to the cytochrome P450 family.</text>
</comment>
<comment type="caution">
    <text evidence="11">The sequence shown here is derived from an EMBL/GenBank/DDBJ whole genome shotgun (WGS) entry which is preliminary data.</text>
</comment>
<dbReference type="GO" id="GO:0004497">
    <property type="term" value="F:monooxygenase activity"/>
    <property type="evidence" value="ECO:0007669"/>
    <property type="project" value="UniProtKB-KW"/>
</dbReference>
<dbReference type="GO" id="GO:0016705">
    <property type="term" value="F:oxidoreductase activity, acting on paired donors, with incorporation or reduction of molecular oxygen"/>
    <property type="evidence" value="ECO:0007669"/>
    <property type="project" value="InterPro"/>
</dbReference>
<keyword evidence="10" id="KW-1133">Transmembrane helix</keyword>
<feature type="binding site" description="axial binding residue" evidence="8">
    <location>
        <position position="450"/>
    </location>
    <ligand>
        <name>heme</name>
        <dbReference type="ChEBI" id="CHEBI:30413"/>
    </ligand>
    <ligandPart>
        <name>Fe</name>
        <dbReference type="ChEBI" id="CHEBI:18248"/>
    </ligandPart>
</feature>
<evidence type="ECO:0000313" key="11">
    <source>
        <dbReference type="EMBL" id="OKP01419.1"/>
    </source>
</evidence>
<dbReference type="AlphaFoldDB" id="A0A1Q5TMH2"/>
<proteinExistence type="inferred from homology"/>
<dbReference type="InterPro" id="IPR036396">
    <property type="entry name" value="Cyt_P450_sf"/>
</dbReference>
<dbReference type="EMBL" id="MNBE01000639">
    <property type="protein sequence ID" value="OKP01419.1"/>
    <property type="molecule type" value="Genomic_DNA"/>
</dbReference>
<keyword evidence="6 8" id="KW-0408">Iron</keyword>
<evidence type="ECO:0000256" key="6">
    <source>
        <dbReference type="ARBA" id="ARBA00023004"/>
    </source>
</evidence>
<evidence type="ECO:0000256" key="9">
    <source>
        <dbReference type="RuleBase" id="RU000461"/>
    </source>
</evidence>
<dbReference type="InterPro" id="IPR017972">
    <property type="entry name" value="Cyt_P450_CS"/>
</dbReference>
<keyword evidence="10" id="KW-0812">Transmembrane</keyword>
<dbReference type="GO" id="GO:0005506">
    <property type="term" value="F:iron ion binding"/>
    <property type="evidence" value="ECO:0007669"/>
    <property type="project" value="InterPro"/>
</dbReference>
<evidence type="ECO:0000313" key="12">
    <source>
        <dbReference type="Proteomes" id="UP000186955"/>
    </source>
</evidence>
<dbReference type="PROSITE" id="PS00086">
    <property type="entry name" value="CYTOCHROME_P450"/>
    <property type="match status" value="1"/>
</dbReference>
<dbReference type="PRINTS" id="PR00385">
    <property type="entry name" value="P450"/>
</dbReference>
<dbReference type="PANTHER" id="PTHR24305:SF210">
    <property type="entry name" value="CYTOCHROME P450 MONOOXYGENASE ASQL-RELATED"/>
    <property type="match status" value="1"/>
</dbReference>